<evidence type="ECO:0000256" key="1">
    <source>
        <dbReference type="SAM" id="MobiDB-lite"/>
    </source>
</evidence>
<dbReference type="Proteomes" id="UP000050424">
    <property type="component" value="Unassembled WGS sequence"/>
</dbReference>
<dbReference type="STRING" id="78410.A0A0N8H8Q2"/>
<feature type="compositionally biased region" description="Low complexity" evidence="1">
    <location>
        <begin position="199"/>
        <end position="224"/>
    </location>
</feature>
<name>A0A0N8H8Q2_9HYPO</name>
<feature type="transmembrane region" description="Helical" evidence="2">
    <location>
        <begin position="242"/>
        <end position="263"/>
    </location>
</feature>
<dbReference type="EMBL" id="LKCW01000010">
    <property type="protein sequence ID" value="KPM45204.1"/>
    <property type="molecule type" value="Genomic_DNA"/>
</dbReference>
<proteinExistence type="predicted"/>
<keyword evidence="2" id="KW-0472">Membrane</keyword>
<accession>A0A0N8H8Q2</accession>
<feature type="compositionally biased region" description="Basic and acidic residues" evidence="1">
    <location>
        <begin position="274"/>
        <end position="288"/>
    </location>
</feature>
<feature type="region of interest" description="Disordered" evidence="1">
    <location>
        <begin position="199"/>
        <end position="233"/>
    </location>
</feature>
<gene>
    <name evidence="3" type="ORF">AK830_g1329</name>
</gene>
<evidence type="ECO:0000313" key="4">
    <source>
        <dbReference type="Proteomes" id="UP000050424"/>
    </source>
</evidence>
<evidence type="ECO:0000256" key="2">
    <source>
        <dbReference type="SAM" id="Phobius"/>
    </source>
</evidence>
<dbReference type="OrthoDB" id="5429716at2759"/>
<comment type="caution">
    <text evidence="3">The sequence shown here is derived from an EMBL/GenBank/DDBJ whole genome shotgun (WGS) entry which is preliminary data.</text>
</comment>
<sequence>MTSSRSNLGPLTTVFKYPDSCAVAVQECTDCATAWQGQSCGDNSFNTQGVLDNPNCWPSRDDDDAPYTYAALLGWGFYSPGLECPDGYATSCVATGSVDGGFNFQFSVLESETAIGCCPKGYHCHFNPGVDEAQTCYSIVKTGSFPTVQCSSGSSNRYSYMTVPATFIETASGSEGTSFLRAVTIYAPLFQLNRQASDLSSSSTKSTGSTSVTSHSTSLTGVTSEAPAPSSSNGGLSVGAQAGIGVGAGLVGLTLLGTALYFWRRKKKTPAVTERPKPELEGQLRHPVELYGNSSPNAATTASVPMSSQRSELP</sequence>
<evidence type="ECO:0000313" key="3">
    <source>
        <dbReference type="EMBL" id="KPM45204.1"/>
    </source>
</evidence>
<keyword evidence="2" id="KW-0812">Transmembrane</keyword>
<dbReference type="AlphaFoldDB" id="A0A0N8H8Q2"/>
<feature type="compositionally biased region" description="Polar residues" evidence="1">
    <location>
        <begin position="292"/>
        <end position="314"/>
    </location>
</feature>
<keyword evidence="4" id="KW-1185">Reference proteome</keyword>
<protein>
    <submittedName>
        <fullName evidence="3">Uncharacterized protein</fullName>
    </submittedName>
</protein>
<reference evidence="3 4" key="1">
    <citation type="submission" date="2015-09" db="EMBL/GenBank/DDBJ databases">
        <title>Draft genome of a European isolate of the apple canker pathogen Neonectria ditissima.</title>
        <authorList>
            <person name="Gomez-Cortecero A."/>
            <person name="Harrison R.J."/>
            <person name="Armitage A.D."/>
        </authorList>
    </citation>
    <scope>NUCLEOTIDE SEQUENCE [LARGE SCALE GENOMIC DNA]</scope>
    <source>
        <strain evidence="3 4">R09/05</strain>
    </source>
</reference>
<organism evidence="3 4">
    <name type="scientific">Neonectria ditissima</name>
    <dbReference type="NCBI Taxonomy" id="78410"/>
    <lineage>
        <taxon>Eukaryota</taxon>
        <taxon>Fungi</taxon>
        <taxon>Dikarya</taxon>
        <taxon>Ascomycota</taxon>
        <taxon>Pezizomycotina</taxon>
        <taxon>Sordariomycetes</taxon>
        <taxon>Hypocreomycetidae</taxon>
        <taxon>Hypocreales</taxon>
        <taxon>Nectriaceae</taxon>
        <taxon>Neonectria</taxon>
    </lineage>
</organism>
<keyword evidence="2" id="KW-1133">Transmembrane helix</keyword>
<feature type="region of interest" description="Disordered" evidence="1">
    <location>
        <begin position="268"/>
        <end position="314"/>
    </location>
</feature>